<dbReference type="SUPFAM" id="SSF52266">
    <property type="entry name" value="SGNH hydrolase"/>
    <property type="match status" value="1"/>
</dbReference>
<dbReference type="InterPro" id="IPR036514">
    <property type="entry name" value="SGNH_hydro_sf"/>
</dbReference>
<dbReference type="OrthoDB" id="9790057at2"/>
<dbReference type="EMBL" id="FOPC01000001">
    <property type="protein sequence ID" value="SFG05053.1"/>
    <property type="molecule type" value="Genomic_DNA"/>
</dbReference>
<dbReference type="Gene3D" id="3.40.50.1110">
    <property type="entry name" value="SGNH hydrolase"/>
    <property type="match status" value="1"/>
</dbReference>
<feature type="domain" description="SGNH hydrolase-type esterase" evidence="2">
    <location>
        <begin position="38"/>
        <end position="207"/>
    </location>
</feature>
<evidence type="ECO:0000313" key="3">
    <source>
        <dbReference type="EMBL" id="SFG05053.1"/>
    </source>
</evidence>
<dbReference type="Proteomes" id="UP000199642">
    <property type="component" value="Unassembled WGS sequence"/>
</dbReference>
<proteinExistence type="predicted"/>
<reference evidence="4" key="1">
    <citation type="submission" date="2016-10" db="EMBL/GenBank/DDBJ databases">
        <authorList>
            <person name="Varghese N."/>
            <person name="Submissions S."/>
        </authorList>
    </citation>
    <scope>NUCLEOTIDE SEQUENCE [LARGE SCALE GENOMIC DNA]</scope>
    <source>
        <strain evidence="4">DSM 19315</strain>
    </source>
</reference>
<protein>
    <submittedName>
        <fullName evidence="3">Lysophospholipase L1</fullName>
    </submittedName>
</protein>
<dbReference type="STRING" id="435880.SAMN04487988_101212"/>
<dbReference type="InterPro" id="IPR013830">
    <property type="entry name" value="SGNH_hydro"/>
</dbReference>
<dbReference type="Pfam" id="PF13472">
    <property type="entry name" value="Lipase_GDSL_2"/>
    <property type="match status" value="1"/>
</dbReference>
<dbReference type="RefSeq" id="WP_092788388.1">
    <property type="nucleotide sequence ID" value="NZ_FOPC01000001.1"/>
</dbReference>
<evidence type="ECO:0000313" key="4">
    <source>
        <dbReference type="Proteomes" id="UP000199642"/>
    </source>
</evidence>
<dbReference type="PANTHER" id="PTHR30383:SF5">
    <property type="entry name" value="SGNH HYDROLASE-TYPE ESTERASE DOMAIN-CONTAINING PROTEIN"/>
    <property type="match status" value="1"/>
</dbReference>
<evidence type="ECO:0000256" key="1">
    <source>
        <dbReference type="SAM" id="SignalP"/>
    </source>
</evidence>
<organism evidence="3 4">
    <name type="scientific">Algoriphagus hitonicola</name>
    <dbReference type="NCBI Taxonomy" id="435880"/>
    <lineage>
        <taxon>Bacteria</taxon>
        <taxon>Pseudomonadati</taxon>
        <taxon>Bacteroidota</taxon>
        <taxon>Cytophagia</taxon>
        <taxon>Cytophagales</taxon>
        <taxon>Cyclobacteriaceae</taxon>
        <taxon>Algoriphagus</taxon>
    </lineage>
</organism>
<accession>A0A1I2NN98</accession>
<gene>
    <name evidence="3" type="ORF">SAMN04487988_101212</name>
</gene>
<dbReference type="GO" id="GO:0004622">
    <property type="term" value="F:phosphatidylcholine lysophospholipase activity"/>
    <property type="evidence" value="ECO:0007669"/>
    <property type="project" value="TreeGrafter"/>
</dbReference>
<keyword evidence="4" id="KW-1185">Reference proteome</keyword>
<evidence type="ECO:0000259" key="2">
    <source>
        <dbReference type="Pfam" id="PF13472"/>
    </source>
</evidence>
<dbReference type="InterPro" id="IPR051532">
    <property type="entry name" value="Ester_Hydrolysis_Enzymes"/>
</dbReference>
<dbReference type="PANTHER" id="PTHR30383">
    <property type="entry name" value="THIOESTERASE 1/PROTEASE 1/LYSOPHOSPHOLIPASE L1"/>
    <property type="match status" value="1"/>
</dbReference>
<keyword evidence="1" id="KW-0732">Signal</keyword>
<feature type="chain" id="PRO_5011738948" evidence="1">
    <location>
        <begin position="22"/>
        <end position="217"/>
    </location>
</feature>
<sequence>MKKFIGLFSYLILLSLQIGFCQTNTFDQEVRKLTEKIDSLVWAPGSTIFTGSSTIRMWSDLAETFPNHELLNTGFGGSQAKDLQRHLFPLVLKYEPARVFIYEGDNDIWADVPTEEIMETFEDIISRIHLANPQTEIYLIGAKPSPSRWEKESQYRNLNQQLLQLSKRKEKVNFVDTWAALTDTNGQPRPELYLNDQLHLNAEGYQIWESIFKPYFD</sequence>
<name>A0A1I2NN98_9BACT</name>
<dbReference type="AlphaFoldDB" id="A0A1I2NN98"/>
<feature type="signal peptide" evidence="1">
    <location>
        <begin position="1"/>
        <end position="21"/>
    </location>
</feature>